<keyword evidence="1" id="KW-0808">Transferase</keyword>
<dbReference type="Proteomes" id="UP000708347">
    <property type="component" value="Unassembled WGS sequence"/>
</dbReference>
<proteinExistence type="predicted"/>
<dbReference type="RefSeq" id="WP_174398858.1">
    <property type="nucleotide sequence ID" value="NZ_VBSB01000010.1"/>
</dbReference>
<protein>
    <submittedName>
        <fullName evidence="1">Class I SAM-dependent methyltransferase</fullName>
    </submittedName>
</protein>
<keyword evidence="2" id="KW-1185">Reference proteome</keyword>
<dbReference type="SUPFAM" id="SSF53335">
    <property type="entry name" value="S-adenosyl-L-methionine-dependent methyltransferases"/>
    <property type="match status" value="1"/>
</dbReference>
<reference evidence="1 2" key="1">
    <citation type="submission" date="2019-05" db="EMBL/GenBank/DDBJ databases">
        <title>Mycolicibacterium sphagni ENV482 genome assembly.</title>
        <authorList>
            <person name="Chen W."/>
            <person name="Faulkner N.W."/>
            <person name="Hyman M.R."/>
        </authorList>
    </citation>
    <scope>NUCLEOTIDE SEQUENCE [LARGE SCALE GENOMIC DNA]</scope>
    <source>
        <strain evidence="1 2">ENV482</strain>
    </source>
</reference>
<accession>A0ABX2K039</accession>
<evidence type="ECO:0000313" key="1">
    <source>
        <dbReference type="EMBL" id="NTY61052.1"/>
    </source>
</evidence>
<gene>
    <name evidence="1" type="ORF">FEG63_16020</name>
</gene>
<dbReference type="InterPro" id="IPR029063">
    <property type="entry name" value="SAM-dependent_MTases_sf"/>
</dbReference>
<organism evidence="1 2">
    <name type="scientific">Mycolicibacterium sphagni</name>
    <dbReference type="NCBI Taxonomy" id="1786"/>
    <lineage>
        <taxon>Bacteria</taxon>
        <taxon>Bacillati</taxon>
        <taxon>Actinomycetota</taxon>
        <taxon>Actinomycetes</taxon>
        <taxon>Mycobacteriales</taxon>
        <taxon>Mycobacteriaceae</taxon>
        <taxon>Mycolicibacterium</taxon>
    </lineage>
</organism>
<dbReference type="GO" id="GO:0008168">
    <property type="term" value="F:methyltransferase activity"/>
    <property type="evidence" value="ECO:0007669"/>
    <property type="project" value="UniProtKB-KW"/>
</dbReference>
<dbReference type="Gene3D" id="3.40.50.150">
    <property type="entry name" value="Vaccinia Virus protein VP39"/>
    <property type="match status" value="1"/>
</dbReference>
<dbReference type="EMBL" id="VBSB01000010">
    <property type="protein sequence ID" value="NTY61052.1"/>
    <property type="molecule type" value="Genomic_DNA"/>
</dbReference>
<name>A0ABX2K039_9MYCO</name>
<dbReference type="GO" id="GO:0016491">
    <property type="term" value="F:oxidoreductase activity"/>
    <property type="evidence" value="ECO:0007669"/>
    <property type="project" value="UniProtKB-KW"/>
</dbReference>
<dbReference type="GO" id="GO:0032259">
    <property type="term" value="P:methylation"/>
    <property type="evidence" value="ECO:0007669"/>
    <property type="project" value="UniProtKB-KW"/>
</dbReference>
<sequence>MARFHAEGTADWTITDGVLSLIARHCNADTTSLETGAGASTLAFAAAGGNHTAVTPSQDEVGRIRAEGTERGLDMSRVEFIDGYSQDVLPGLSGPLDFVLIDGGHGFPIPAVDWIYTAQRLNVGGHMLIDDIDVWTGQMLVQFLDKEDEWERVEIVNGITAVFRLVKPFTLREWNHQPAVVQRSRFPRTLRRAKNAARIAARGDFKTLLKKFDHDRELTRAAKCKP</sequence>
<dbReference type="Pfam" id="PF13578">
    <property type="entry name" value="Methyltransf_24"/>
    <property type="match status" value="1"/>
</dbReference>
<evidence type="ECO:0000313" key="2">
    <source>
        <dbReference type="Proteomes" id="UP000708347"/>
    </source>
</evidence>
<comment type="caution">
    <text evidence="1">The sequence shown here is derived from an EMBL/GenBank/DDBJ whole genome shotgun (WGS) entry which is preliminary data.</text>
</comment>
<keyword evidence="1" id="KW-0560">Oxidoreductase</keyword>
<keyword evidence="1" id="KW-0489">Methyltransferase</keyword>